<dbReference type="EMBL" id="JAJSON010000012">
    <property type="protein sequence ID" value="MCG9970841.1"/>
    <property type="molecule type" value="Genomic_DNA"/>
</dbReference>
<protein>
    <submittedName>
        <fullName evidence="4">Aspartyl protease family protein</fullName>
    </submittedName>
</protein>
<dbReference type="Proteomes" id="UP001139344">
    <property type="component" value="Unassembled WGS sequence"/>
</dbReference>
<reference evidence="4" key="1">
    <citation type="submission" date="2021-12" db="EMBL/GenBank/DDBJ databases">
        <title>Description of Gramella crocea sp. nov., a new bacterium isolated from activated sludge.</title>
        <authorList>
            <person name="Zhang X."/>
        </authorList>
    </citation>
    <scope>NUCLEOTIDE SEQUENCE</scope>
    <source>
        <strain evidence="4">YB25</strain>
    </source>
</reference>
<dbReference type="PROSITE" id="PS50175">
    <property type="entry name" value="ASP_PROT_RETROV"/>
    <property type="match status" value="1"/>
</dbReference>
<dbReference type="RefSeq" id="WP_240096529.1">
    <property type="nucleotide sequence ID" value="NZ_JAJSON010000012.1"/>
</dbReference>
<dbReference type="InterPro" id="IPR036034">
    <property type="entry name" value="PDZ_sf"/>
</dbReference>
<dbReference type="GO" id="GO:0004190">
    <property type="term" value="F:aspartic-type endopeptidase activity"/>
    <property type="evidence" value="ECO:0007669"/>
    <property type="project" value="InterPro"/>
</dbReference>
<proteinExistence type="predicted"/>
<comment type="caution">
    <text evidence="4">The sequence shown here is derived from an EMBL/GenBank/DDBJ whole genome shotgun (WGS) entry which is preliminary data.</text>
</comment>
<evidence type="ECO:0000313" key="4">
    <source>
        <dbReference type="EMBL" id="MCG9970841.1"/>
    </source>
</evidence>
<feature type="domain" description="Peptidase A2" evidence="3">
    <location>
        <begin position="60"/>
        <end position="96"/>
    </location>
</feature>
<gene>
    <name evidence="4" type="ORF">LU635_04255</name>
</gene>
<dbReference type="SUPFAM" id="SSF50630">
    <property type="entry name" value="Acid proteases"/>
    <property type="match status" value="1"/>
</dbReference>
<dbReference type="SUPFAM" id="SSF50156">
    <property type="entry name" value="PDZ domain-like"/>
    <property type="match status" value="1"/>
</dbReference>
<dbReference type="InterPro" id="IPR001478">
    <property type="entry name" value="PDZ"/>
</dbReference>
<dbReference type="Pfam" id="PF13650">
    <property type="entry name" value="Asp_protease_2"/>
    <property type="match status" value="1"/>
</dbReference>
<dbReference type="Gene3D" id="2.30.42.10">
    <property type="match status" value="1"/>
</dbReference>
<dbReference type="InterPro" id="IPR021109">
    <property type="entry name" value="Peptidase_aspartic_dom_sf"/>
</dbReference>
<dbReference type="Pfam" id="PF17820">
    <property type="entry name" value="PDZ_6"/>
    <property type="match status" value="1"/>
</dbReference>
<dbReference type="SMART" id="SM00228">
    <property type="entry name" value="PDZ"/>
    <property type="match status" value="1"/>
</dbReference>
<dbReference type="PROSITE" id="PS50106">
    <property type="entry name" value="PDZ"/>
    <property type="match status" value="1"/>
</dbReference>
<evidence type="ECO:0000313" key="5">
    <source>
        <dbReference type="Proteomes" id="UP001139344"/>
    </source>
</evidence>
<dbReference type="GO" id="GO:0006508">
    <property type="term" value="P:proteolysis"/>
    <property type="evidence" value="ECO:0007669"/>
    <property type="project" value="UniProtKB-KW"/>
</dbReference>
<dbReference type="AlphaFoldDB" id="A0A9X1UVG0"/>
<dbReference type="Gene3D" id="2.40.70.10">
    <property type="entry name" value="Acid Proteases"/>
    <property type="match status" value="1"/>
</dbReference>
<sequence>MICYKHPSVWIIIILISAIFSNTFSQNEFVIENDKGKFKQKFDLVNDLVILPVEVNGREMSFLLDTGVNSTILFSLSSEDSATVNNPMTVYLKGMGVGKPLRALKSNHNEFKVGEAVSKDHSIYIIEGQVFSISNRLGYPLNGILGYDFFKDFVVEFNYKRKFMWVYMKDEYEYKRCRRCVDLPLNFYKNKPYVEAEVSIEGEDAHQVDLLLDSGSGDALWLFSDEENGIYLPEKSFADFLGFGISGSVYGHRSRISSLSLGKYELKDITVSYPDSLSLETVSSFEERNGSVGAQVLKRFHSVVDYKGRNLRLKPNNNFHDPFEYNMSGVIIKHSGYQVVKSAAASNSFQIQNDDPSNEGTKVYQTTRQVIYSLEPSYEVAEIRPDSPAEMSGLKIGDKIIKLNGRPAYKYNLQKISEIFSSKEGKRIKMEVLREGKAIEIEFRLERIL</sequence>
<keyword evidence="4" id="KW-0645">Protease</keyword>
<evidence type="ECO:0000259" key="3">
    <source>
        <dbReference type="PROSITE" id="PS50175"/>
    </source>
</evidence>
<evidence type="ECO:0000256" key="1">
    <source>
        <dbReference type="ARBA" id="ARBA00022801"/>
    </source>
</evidence>
<keyword evidence="5" id="KW-1185">Reference proteome</keyword>
<keyword evidence="1" id="KW-0378">Hydrolase</keyword>
<organism evidence="4 5">
    <name type="scientific">Christiangramia crocea</name>
    <dbReference type="NCBI Taxonomy" id="2904124"/>
    <lineage>
        <taxon>Bacteria</taxon>
        <taxon>Pseudomonadati</taxon>
        <taxon>Bacteroidota</taxon>
        <taxon>Flavobacteriia</taxon>
        <taxon>Flavobacteriales</taxon>
        <taxon>Flavobacteriaceae</taxon>
        <taxon>Christiangramia</taxon>
    </lineage>
</organism>
<accession>A0A9X1UVG0</accession>
<dbReference type="InterPro" id="IPR041489">
    <property type="entry name" value="PDZ_6"/>
</dbReference>
<feature type="domain" description="PDZ" evidence="2">
    <location>
        <begin position="348"/>
        <end position="417"/>
    </location>
</feature>
<evidence type="ECO:0000259" key="2">
    <source>
        <dbReference type="PROSITE" id="PS50106"/>
    </source>
</evidence>
<dbReference type="InterPro" id="IPR001995">
    <property type="entry name" value="Peptidase_A2_cat"/>
</dbReference>
<name>A0A9X1UVG0_9FLAO</name>